<organism evidence="7 8">
    <name type="scientific">Cellulomonas soli</name>
    <dbReference type="NCBI Taxonomy" id="931535"/>
    <lineage>
        <taxon>Bacteria</taxon>
        <taxon>Bacillati</taxon>
        <taxon>Actinomycetota</taxon>
        <taxon>Actinomycetes</taxon>
        <taxon>Micrococcales</taxon>
        <taxon>Cellulomonadaceae</taxon>
        <taxon>Cellulomonas</taxon>
    </lineage>
</organism>
<dbReference type="InterPro" id="IPR050109">
    <property type="entry name" value="HTH-type_TetR-like_transc_reg"/>
</dbReference>
<accession>A0A512PHS6</accession>
<dbReference type="PRINTS" id="PR00455">
    <property type="entry name" value="HTHTETR"/>
</dbReference>
<dbReference type="AlphaFoldDB" id="A0A512PHS6"/>
<dbReference type="PANTHER" id="PTHR30055:SF234">
    <property type="entry name" value="HTH-TYPE TRANSCRIPTIONAL REGULATOR BETI"/>
    <property type="match status" value="1"/>
</dbReference>
<name>A0A512PHS6_9CELL</name>
<reference evidence="7 8" key="1">
    <citation type="submission" date="2019-07" db="EMBL/GenBank/DDBJ databases">
        <title>Whole genome shotgun sequence of Cellulomonas soli NBRC 109434.</title>
        <authorList>
            <person name="Hosoyama A."/>
            <person name="Uohara A."/>
            <person name="Ohji S."/>
            <person name="Ichikawa N."/>
        </authorList>
    </citation>
    <scope>NUCLEOTIDE SEQUENCE [LARGE SCALE GENOMIC DNA]</scope>
    <source>
        <strain evidence="7 8">NBRC 109434</strain>
    </source>
</reference>
<evidence type="ECO:0000256" key="4">
    <source>
        <dbReference type="PROSITE-ProRule" id="PRU00335"/>
    </source>
</evidence>
<proteinExistence type="predicted"/>
<keyword evidence="1" id="KW-0805">Transcription regulation</keyword>
<comment type="caution">
    <text evidence="7">The sequence shown here is derived from an EMBL/GenBank/DDBJ whole genome shotgun (WGS) entry which is preliminary data.</text>
</comment>
<dbReference type="InterPro" id="IPR009057">
    <property type="entry name" value="Homeodomain-like_sf"/>
</dbReference>
<dbReference type="Pfam" id="PF00440">
    <property type="entry name" value="TetR_N"/>
    <property type="match status" value="1"/>
</dbReference>
<dbReference type="GO" id="GO:0003700">
    <property type="term" value="F:DNA-binding transcription factor activity"/>
    <property type="evidence" value="ECO:0007669"/>
    <property type="project" value="TreeGrafter"/>
</dbReference>
<dbReference type="InterPro" id="IPR036271">
    <property type="entry name" value="Tet_transcr_reg_TetR-rel_C_sf"/>
</dbReference>
<dbReference type="Gene3D" id="1.10.357.10">
    <property type="entry name" value="Tetracycline Repressor, domain 2"/>
    <property type="match status" value="1"/>
</dbReference>
<evidence type="ECO:0000313" key="8">
    <source>
        <dbReference type="Proteomes" id="UP000321798"/>
    </source>
</evidence>
<keyword evidence="3" id="KW-0804">Transcription</keyword>
<evidence type="ECO:0000256" key="5">
    <source>
        <dbReference type="SAM" id="MobiDB-lite"/>
    </source>
</evidence>
<dbReference type="PANTHER" id="PTHR30055">
    <property type="entry name" value="HTH-TYPE TRANSCRIPTIONAL REGULATOR RUTR"/>
    <property type="match status" value="1"/>
</dbReference>
<dbReference type="Proteomes" id="UP000321798">
    <property type="component" value="Unassembled WGS sequence"/>
</dbReference>
<keyword evidence="2 4" id="KW-0238">DNA-binding</keyword>
<feature type="region of interest" description="Disordered" evidence="5">
    <location>
        <begin position="206"/>
        <end position="228"/>
    </location>
</feature>
<gene>
    <name evidence="7" type="ORF">CSO01_34860</name>
</gene>
<dbReference type="InterPro" id="IPR001647">
    <property type="entry name" value="HTH_TetR"/>
</dbReference>
<dbReference type="PROSITE" id="PS50977">
    <property type="entry name" value="HTH_TETR_2"/>
    <property type="match status" value="1"/>
</dbReference>
<feature type="domain" description="HTH tetR-type" evidence="6">
    <location>
        <begin position="7"/>
        <end position="67"/>
    </location>
</feature>
<evidence type="ECO:0000313" key="7">
    <source>
        <dbReference type="EMBL" id="GEP70771.1"/>
    </source>
</evidence>
<evidence type="ECO:0000256" key="2">
    <source>
        <dbReference type="ARBA" id="ARBA00023125"/>
    </source>
</evidence>
<feature type="compositionally biased region" description="Basic and acidic residues" evidence="5">
    <location>
        <begin position="218"/>
        <end position="228"/>
    </location>
</feature>
<evidence type="ECO:0000256" key="3">
    <source>
        <dbReference type="ARBA" id="ARBA00023163"/>
    </source>
</evidence>
<dbReference type="GO" id="GO:0000976">
    <property type="term" value="F:transcription cis-regulatory region binding"/>
    <property type="evidence" value="ECO:0007669"/>
    <property type="project" value="TreeGrafter"/>
</dbReference>
<dbReference type="SUPFAM" id="SSF48498">
    <property type="entry name" value="Tetracyclin repressor-like, C-terminal domain"/>
    <property type="match status" value="1"/>
</dbReference>
<sequence>MTRMPVAERRRALVDAAVRVIAREGVAGATTRAVVAEAGMKLASLHYAFASREELLEAVIADVTEQERRAAEDGLLPLGEPADPAPTMAEVVRAGLDRFVDLLVEDPLRERALLELTLYALRTPGQEAALATQYAIYHRSAAATLETAARATRSRWLVPLPDAARLLVTLTDGLTTTWLADRDTAAARATVAFAARALAALAVPLDPSTSPAPGAGTHEPEHEEHRAC</sequence>
<protein>
    <recommendedName>
        <fullName evidence="6">HTH tetR-type domain-containing protein</fullName>
    </recommendedName>
</protein>
<evidence type="ECO:0000259" key="6">
    <source>
        <dbReference type="PROSITE" id="PS50977"/>
    </source>
</evidence>
<dbReference type="RefSeq" id="WP_223203729.1">
    <property type="nucleotide sequence ID" value="NZ_BAABBJ010000012.1"/>
</dbReference>
<dbReference type="EMBL" id="BKAL01000015">
    <property type="protein sequence ID" value="GEP70771.1"/>
    <property type="molecule type" value="Genomic_DNA"/>
</dbReference>
<dbReference type="SUPFAM" id="SSF46689">
    <property type="entry name" value="Homeodomain-like"/>
    <property type="match status" value="1"/>
</dbReference>
<keyword evidence="8" id="KW-1185">Reference proteome</keyword>
<evidence type="ECO:0000256" key="1">
    <source>
        <dbReference type="ARBA" id="ARBA00023015"/>
    </source>
</evidence>
<feature type="DNA-binding region" description="H-T-H motif" evidence="4">
    <location>
        <begin position="30"/>
        <end position="49"/>
    </location>
</feature>